<accession>A0ABV8X661</accession>
<comment type="caution">
    <text evidence="1">The sequence shown here is derived from an EMBL/GenBank/DDBJ whole genome shotgun (WGS) entry which is preliminary data.</text>
</comment>
<protein>
    <submittedName>
        <fullName evidence="1">YecA family protein</fullName>
    </submittedName>
</protein>
<organism evidence="1 2">
    <name type="scientific">Chungangia koreensis</name>
    <dbReference type="NCBI Taxonomy" id="752657"/>
    <lineage>
        <taxon>Bacteria</taxon>
        <taxon>Bacillati</taxon>
        <taxon>Bacillota</taxon>
        <taxon>Bacilli</taxon>
        <taxon>Lactobacillales</taxon>
        <taxon>Chungangia</taxon>
    </lineage>
</organism>
<dbReference type="Pfam" id="PF02810">
    <property type="entry name" value="SEC-C"/>
    <property type="match status" value="1"/>
</dbReference>
<sequence>MYIAERNDPCPCGSGKKFKKCHGRENTASVDAVIDDELSAIMERYLFGYAGERDVQELQQIVAEWKSKLEGLWEDEATESLPITYYLFIQQQESWNDYIEKEIQQSNRPIIKEVLAHWTTPQITIAEVTAVEQEFLTLKDVVSRETFRLAKIEGIEASKGEYAIGTYLKDIRKGSDTYIGTAGISYMPAFVKGAVEKMRELAKKEKLSTQEFYQQHMLDCLIFVKDIVEEEQSINPAQEELVSKLAEFLDANEVQSEKLLITFGAYLLAYDPNAKKPEALLASAIRFGKDEEFLPNNWTNKQLADQFGVSTSTIQKYADEIKTYYHQYMKPVLEDK</sequence>
<dbReference type="EMBL" id="JBHSEC010000019">
    <property type="protein sequence ID" value="MFC4410624.1"/>
    <property type="molecule type" value="Genomic_DNA"/>
</dbReference>
<name>A0ABV8X661_9LACT</name>
<evidence type="ECO:0000313" key="1">
    <source>
        <dbReference type="EMBL" id="MFC4410624.1"/>
    </source>
</evidence>
<evidence type="ECO:0000313" key="2">
    <source>
        <dbReference type="Proteomes" id="UP001595817"/>
    </source>
</evidence>
<keyword evidence="2" id="KW-1185">Reference proteome</keyword>
<dbReference type="Proteomes" id="UP001595817">
    <property type="component" value="Unassembled WGS sequence"/>
</dbReference>
<gene>
    <name evidence="1" type="ORF">ACFOZY_09390</name>
</gene>
<dbReference type="SUPFAM" id="SSF103642">
    <property type="entry name" value="Sec-C motif"/>
    <property type="match status" value="1"/>
</dbReference>
<dbReference type="Gene3D" id="3.10.450.50">
    <property type="match status" value="1"/>
</dbReference>
<proteinExistence type="predicted"/>
<dbReference type="RefSeq" id="WP_378154674.1">
    <property type="nucleotide sequence ID" value="NZ_JBHSEC010000019.1"/>
</dbReference>
<reference evidence="2" key="1">
    <citation type="journal article" date="2019" name="Int. J. Syst. Evol. Microbiol.">
        <title>The Global Catalogue of Microorganisms (GCM) 10K type strain sequencing project: providing services to taxonomists for standard genome sequencing and annotation.</title>
        <authorList>
            <consortium name="The Broad Institute Genomics Platform"/>
            <consortium name="The Broad Institute Genome Sequencing Center for Infectious Disease"/>
            <person name="Wu L."/>
            <person name="Ma J."/>
        </authorList>
    </citation>
    <scope>NUCLEOTIDE SEQUENCE [LARGE SCALE GENOMIC DNA]</scope>
    <source>
        <strain evidence="2">CCUG 59778</strain>
    </source>
</reference>
<dbReference type="InterPro" id="IPR004027">
    <property type="entry name" value="SEC_C_motif"/>
</dbReference>